<sequence length="108" mass="12415">MGRLEIAFILYSWWLYFRSGGIAFPCFRRCGWVGRVLIQSTRHLHRYCLAYSTVVRCERSGERVVFVYNVASCVPMARLVSSWLTASSMFLNQKLDVGDVAYGEYRGG</sequence>
<name>A0AA40ARQ9_9PEZI</name>
<gene>
    <name evidence="1" type="ORF">B0H67DRAFT_201295</name>
</gene>
<dbReference type="Proteomes" id="UP001172102">
    <property type="component" value="Unassembled WGS sequence"/>
</dbReference>
<evidence type="ECO:0000313" key="2">
    <source>
        <dbReference type="Proteomes" id="UP001172102"/>
    </source>
</evidence>
<dbReference type="AlphaFoldDB" id="A0AA40ARQ9"/>
<keyword evidence="2" id="KW-1185">Reference proteome</keyword>
<organism evidence="1 2">
    <name type="scientific">Lasiosphaeris hirsuta</name>
    <dbReference type="NCBI Taxonomy" id="260670"/>
    <lineage>
        <taxon>Eukaryota</taxon>
        <taxon>Fungi</taxon>
        <taxon>Dikarya</taxon>
        <taxon>Ascomycota</taxon>
        <taxon>Pezizomycotina</taxon>
        <taxon>Sordariomycetes</taxon>
        <taxon>Sordariomycetidae</taxon>
        <taxon>Sordariales</taxon>
        <taxon>Lasiosphaeriaceae</taxon>
        <taxon>Lasiosphaeris</taxon>
    </lineage>
</organism>
<proteinExistence type="predicted"/>
<comment type="caution">
    <text evidence="1">The sequence shown here is derived from an EMBL/GenBank/DDBJ whole genome shotgun (WGS) entry which is preliminary data.</text>
</comment>
<accession>A0AA40ARQ9</accession>
<evidence type="ECO:0000313" key="1">
    <source>
        <dbReference type="EMBL" id="KAK0720747.1"/>
    </source>
</evidence>
<reference evidence="1" key="1">
    <citation type="submission" date="2023-06" db="EMBL/GenBank/DDBJ databases">
        <title>Genome-scale phylogeny and comparative genomics of the fungal order Sordariales.</title>
        <authorList>
            <consortium name="Lawrence Berkeley National Laboratory"/>
            <person name="Hensen N."/>
            <person name="Bonometti L."/>
            <person name="Westerberg I."/>
            <person name="Brannstrom I.O."/>
            <person name="Guillou S."/>
            <person name="Cros-Aarteil S."/>
            <person name="Calhoun S."/>
            <person name="Haridas S."/>
            <person name="Kuo A."/>
            <person name="Mondo S."/>
            <person name="Pangilinan J."/>
            <person name="Riley R."/>
            <person name="Labutti K."/>
            <person name="Andreopoulos B."/>
            <person name="Lipzen A."/>
            <person name="Chen C."/>
            <person name="Yanf M."/>
            <person name="Daum C."/>
            <person name="Ng V."/>
            <person name="Clum A."/>
            <person name="Steindorff A."/>
            <person name="Ohm R."/>
            <person name="Martin F."/>
            <person name="Silar P."/>
            <person name="Natvig D."/>
            <person name="Lalanne C."/>
            <person name="Gautier V."/>
            <person name="Ament-Velasquez S.L."/>
            <person name="Kruys A."/>
            <person name="Hutchinson M.I."/>
            <person name="Powell A.J."/>
            <person name="Barry K."/>
            <person name="Miller A.N."/>
            <person name="Grigoriev I.V."/>
            <person name="Debuchy R."/>
            <person name="Gladieux P."/>
            <person name="Thoren M.H."/>
            <person name="Johannesson H."/>
        </authorList>
    </citation>
    <scope>NUCLEOTIDE SEQUENCE</scope>
    <source>
        <strain evidence="1">SMH4607-1</strain>
    </source>
</reference>
<protein>
    <submittedName>
        <fullName evidence="1">Uncharacterized protein</fullName>
    </submittedName>
</protein>
<dbReference type="EMBL" id="JAUKUA010000003">
    <property type="protein sequence ID" value="KAK0720747.1"/>
    <property type="molecule type" value="Genomic_DNA"/>
</dbReference>